<dbReference type="SMART" id="SM01289">
    <property type="entry name" value="PYRIN"/>
    <property type="match status" value="1"/>
</dbReference>
<feature type="domain" description="CARD" evidence="7">
    <location>
        <begin position="103"/>
        <end position="165"/>
    </location>
</feature>
<keyword evidence="9" id="KW-1185">Reference proteome</keyword>
<evidence type="ECO:0000313" key="10">
    <source>
        <dbReference type="RefSeq" id="XP_028985507.1"/>
    </source>
</evidence>
<name>A0A6P7KSD5_BETSP</name>
<dbReference type="PANTHER" id="PTHR46985:SF2">
    <property type="entry name" value="APOPTOSIS-ASSOCIATED SPECK-LIKE PROTEIN CONTAINING A CARD"/>
    <property type="match status" value="1"/>
</dbReference>
<evidence type="ECO:0000256" key="4">
    <source>
        <dbReference type="ARBA" id="ARBA00022859"/>
    </source>
</evidence>
<dbReference type="SUPFAM" id="SSF47986">
    <property type="entry name" value="DEATH domain"/>
    <property type="match status" value="3"/>
</dbReference>
<dbReference type="PROSITE" id="PS50824">
    <property type="entry name" value="DAPIN"/>
    <property type="match status" value="1"/>
</dbReference>
<keyword evidence="5" id="KW-0395">Inflammatory response</keyword>
<proteinExistence type="predicted"/>
<dbReference type="CDD" id="cd08330">
    <property type="entry name" value="CARD_ASC_NALP1"/>
    <property type="match status" value="1"/>
</dbReference>
<keyword evidence="4" id="KW-0391">Immunity</keyword>
<dbReference type="Proteomes" id="UP000515150">
    <property type="component" value="Chromosome 16"/>
</dbReference>
<organism evidence="9 10">
    <name type="scientific">Betta splendens</name>
    <name type="common">Siamese fighting fish</name>
    <dbReference type="NCBI Taxonomy" id="158456"/>
    <lineage>
        <taxon>Eukaryota</taxon>
        <taxon>Metazoa</taxon>
        <taxon>Chordata</taxon>
        <taxon>Craniata</taxon>
        <taxon>Vertebrata</taxon>
        <taxon>Euteleostomi</taxon>
        <taxon>Actinopterygii</taxon>
        <taxon>Neopterygii</taxon>
        <taxon>Teleostei</taxon>
        <taxon>Neoteleostei</taxon>
        <taxon>Acanthomorphata</taxon>
        <taxon>Anabantaria</taxon>
        <taxon>Anabantiformes</taxon>
        <taxon>Anabantoidei</taxon>
        <taxon>Osphronemidae</taxon>
        <taxon>Betta</taxon>
    </lineage>
</organism>
<dbReference type="KEGG" id="bspl:114843270"/>
<dbReference type="Pfam" id="PF00619">
    <property type="entry name" value="CARD"/>
    <property type="match status" value="2"/>
</dbReference>
<dbReference type="Pfam" id="PF02758">
    <property type="entry name" value="PYRIN"/>
    <property type="match status" value="1"/>
</dbReference>
<evidence type="ECO:0000259" key="8">
    <source>
        <dbReference type="PROSITE" id="PS50824"/>
    </source>
</evidence>
<evidence type="ECO:0000256" key="2">
    <source>
        <dbReference type="ARBA" id="ARBA00022490"/>
    </source>
</evidence>
<dbReference type="InterPro" id="IPR004020">
    <property type="entry name" value="DAPIN"/>
</dbReference>
<evidence type="ECO:0000256" key="1">
    <source>
        <dbReference type="ARBA" id="ARBA00004110"/>
    </source>
</evidence>
<dbReference type="InterPro" id="IPR051249">
    <property type="entry name" value="NLRP_Inflammasome"/>
</dbReference>
<feature type="domain" description="CARD" evidence="7">
    <location>
        <begin position="170"/>
        <end position="255"/>
    </location>
</feature>
<dbReference type="GO" id="GO:0006954">
    <property type="term" value="P:inflammatory response"/>
    <property type="evidence" value="ECO:0007669"/>
    <property type="project" value="UniProtKB-KW"/>
</dbReference>
<feature type="domain" description="Pyrin" evidence="8">
    <location>
        <begin position="1"/>
        <end position="94"/>
    </location>
</feature>
<dbReference type="OrthoDB" id="8888059at2759"/>
<dbReference type="PANTHER" id="PTHR46985">
    <property type="entry name" value="NACHT, LRR AND PYD DOMAINS-CONTAINING PROTEIN 1"/>
    <property type="match status" value="1"/>
</dbReference>
<dbReference type="RefSeq" id="XP_028985507.1">
    <property type="nucleotide sequence ID" value="XM_029129674.3"/>
</dbReference>
<dbReference type="AlphaFoldDB" id="A0A6P7KSD5"/>
<gene>
    <name evidence="10" type="primary">pycard</name>
</gene>
<dbReference type="Gene3D" id="1.10.533.10">
    <property type="entry name" value="Death Domain, Fas"/>
    <property type="match status" value="3"/>
</dbReference>
<protein>
    <submittedName>
        <fullName evidence="10">Apoptosis-associated speck-like protein containing a CARD isoform X1</fullName>
    </submittedName>
</protein>
<dbReference type="CTD" id="29108"/>
<keyword evidence="3" id="KW-0399">Innate immunity</keyword>
<dbReference type="PROSITE" id="PS50209">
    <property type="entry name" value="CARD"/>
    <property type="match status" value="2"/>
</dbReference>
<sequence>MAPKTIKAALAEMLDDLTEDNFHRFCHQLLDRRQEPRVRRNKVEGKRRWDIADVLVSTFTEAKSVGVAVEILEEMGCGDEAQELAKYNTEAGGAEAAAGASNTSSQDKHFVDKHRLELTNRVSNVGAILDELLDADVIQQEQYDEIHALPTSQAKMRALYSGPLRAAKASSSQDKHIVDKHRLELTNRVSNVGAILDELLDADVIQQEQYDEIRALPTRQELRAHYSGPLGAAKGCKDAFYQSLEKNEKHLMEEL</sequence>
<keyword evidence="6" id="KW-1271">Inflammasome</keyword>
<dbReference type="GeneID" id="114843270"/>
<reference evidence="10" key="1">
    <citation type="submission" date="2025-08" db="UniProtKB">
        <authorList>
            <consortium name="RefSeq"/>
        </authorList>
    </citation>
    <scope>IDENTIFICATION</scope>
</reference>
<dbReference type="InterPro" id="IPR033516">
    <property type="entry name" value="CARD8/ASC/NALP1_CARD"/>
</dbReference>
<evidence type="ECO:0000256" key="3">
    <source>
        <dbReference type="ARBA" id="ARBA00022588"/>
    </source>
</evidence>
<accession>A0A6P7KSD5</accession>
<dbReference type="GO" id="GO:0061702">
    <property type="term" value="C:canonical inflammasome complex"/>
    <property type="evidence" value="ECO:0007669"/>
    <property type="project" value="UniProtKB-SubCell"/>
</dbReference>
<dbReference type="GO" id="GO:0045087">
    <property type="term" value="P:innate immune response"/>
    <property type="evidence" value="ECO:0007669"/>
    <property type="project" value="UniProtKB-KW"/>
</dbReference>
<keyword evidence="2" id="KW-0963">Cytoplasm</keyword>
<evidence type="ECO:0000313" key="9">
    <source>
        <dbReference type="Proteomes" id="UP000515150"/>
    </source>
</evidence>
<dbReference type="InterPro" id="IPR011029">
    <property type="entry name" value="DEATH-like_dom_sf"/>
</dbReference>
<comment type="subcellular location">
    <subcellularLocation>
        <location evidence="1">Inflammasome</location>
    </subcellularLocation>
</comment>
<dbReference type="InterPro" id="IPR001315">
    <property type="entry name" value="CARD"/>
</dbReference>
<dbReference type="GO" id="GO:0042981">
    <property type="term" value="P:regulation of apoptotic process"/>
    <property type="evidence" value="ECO:0007669"/>
    <property type="project" value="InterPro"/>
</dbReference>
<evidence type="ECO:0000259" key="7">
    <source>
        <dbReference type="PROSITE" id="PS50209"/>
    </source>
</evidence>
<evidence type="ECO:0000256" key="6">
    <source>
        <dbReference type="ARBA" id="ARBA00023233"/>
    </source>
</evidence>
<evidence type="ECO:0000256" key="5">
    <source>
        <dbReference type="ARBA" id="ARBA00023198"/>
    </source>
</evidence>